<dbReference type="RefSeq" id="WP_135483162.1">
    <property type="nucleotide sequence ID" value="NZ_SRMF01000003.1"/>
</dbReference>
<dbReference type="AlphaFoldDB" id="A0A4Z0WC04"/>
<dbReference type="OrthoDB" id="5679122at2"/>
<keyword evidence="1" id="KW-0175">Coiled coil</keyword>
<sequence>MNGASISSSAAASDNGNNSLTTGTLTTEDLHNESSYRVSTNSAGVGTDMLSQGRYGVAKGIAGNVMGHGSDNGSDSGVTASAVSQGHVTLTNAEAQEALTGQSSDEYLAGLNRDTENNHDAVQSFADRAESRLAQLEDEAEVRTTAYNEFTTEVTDDIYAAATAQIEIIRQLCTEGGRTCDGTESVGIDGVVADENGVIRLFNNGINTPESEGMATGFAAAQYEDGVETYTVVNPHTGSFVSELLYAGYDKLNSSTPVFHY</sequence>
<dbReference type="EMBL" id="SRMF01000003">
    <property type="protein sequence ID" value="TGG93453.1"/>
    <property type="molecule type" value="Genomic_DNA"/>
</dbReference>
<evidence type="ECO:0000313" key="3">
    <source>
        <dbReference type="EMBL" id="TGG93453.1"/>
    </source>
</evidence>
<feature type="compositionally biased region" description="Polar residues" evidence="2">
    <location>
        <begin position="35"/>
        <end position="44"/>
    </location>
</feature>
<name>A0A4Z0WC04_9GAMM</name>
<evidence type="ECO:0000256" key="2">
    <source>
        <dbReference type="SAM" id="MobiDB-lite"/>
    </source>
</evidence>
<feature type="coiled-coil region" evidence="1">
    <location>
        <begin position="119"/>
        <end position="146"/>
    </location>
</feature>
<reference evidence="3 4" key="1">
    <citation type="submission" date="2019-04" db="EMBL/GenBank/DDBJ databases">
        <title>Natronospirillum operosus gen. nov., sp. nov., a haloalkaliphilic satellite isolated from decaying biomass of laboratory culture of cyanobacterium Geitlerinema sp. and proposal of Natronospirillaceae fam. nov. and Saccharospirillaceae fam. nov.</title>
        <authorList>
            <person name="Kevbrin V."/>
            <person name="Boltyanskaya Y."/>
            <person name="Koziaeva V."/>
            <person name="Grouzdev D.S."/>
            <person name="Park M."/>
            <person name="Cho J."/>
        </authorList>
    </citation>
    <scope>NUCLEOTIDE SEQUENCE [LARGE SCALE GENOMIC DNA]</scope>
    <source>
        <strain evidence="3 4">G-116</strain>
    </source>
</reference>
<comment type="caution">
    <text evidence="3">The sequence shown here is derived from an EMBL/GenBank/DDBJ whole genome shotgun (WGS) entry which is preliminary data.</text>
</comment>
<keyword evidence="4" id="KW-1185">Reference proteome</keyword>
<feature type="compositionally biased region" description="Low complexity" evidence="2">
    <location>
        <begin position="1"/>
        <end position="27"/>
    </location>
</feature>
<gene>
    <name evidence="3" type="ORF">E4656_10420</name>
</gene>
<evidence type="ECO:0000313" key="4">
    <source>
        <dbReference type="Proteomes" id="UP000297475"/>
    </source>
</evidence>
<proteinExistence type="predicted"/>
<feature type="region of interest" description="Disordered" evidence="2">
    <location>
        <begin position="1"/>
        <end position="47"/>
    </location>
</feature>
<evidence type="ECO:0000256" key="1">
    <source>
        <dbReference type="SAM" id="Coils"/>
    </source>
</evidence>
<organism evidence="3 4">
    <name type="scientific">Natronospirillum operosum</name>
    <dbReference type="NCBI Taxonomy" id="2759953"/>
    <lineage>
        <taxon>Bacteria</taxon>
        <taxon>Pseudomonadati</taxon>
        <taxon>Pseudomonadota</taxon>
        <taxon>Gammaproteobacteria</taxon>
        <taxon>Oceanospirillales</taxon>
        <taxon>Natronospirillaceae</taxon>
        <taxon>Natronospirillum</taxon>
    </lineage>
</organism>
<dbReference type="Proteomes" id="UP000297475">
    <property type="component" value="Unassembled WGS sequence"/>
</dbReference>
<protein>
    <submittedName>
        <fullName evidence="3">Uncharacterized protein</fullName>
    </submittedName>
</protein>
<accession>A0A4Z0WC04</accession>